<dbReference type="InterPro" id="IPR036844">
    <property type="entry name" value="Hint_dom_sf"/>
</dbReference>
<evidence type="ECO:0000259" key="3">
    <source>
        <dbReference type="Pfam" id="PF01079"/>
    </source>
</evidence>
<protein>
    <submittedName>
        <fullName evidence="4">Qua-1 protein</fullName>
    </submittedName>
</protein>
<comment type="caution">
    <text evidence="4">The sequence shown here is derived from an EMBL/GenBank/DDBJ whole genome shotgun (WGS) entry which is preliminary data.</text>
</comment>
<proteinExistence type="predicted"/>
<evidence type="ECO:0000313" key="5">
    <source>
        <dbReference type="Proteomes" id="UP000649617"/>
    </source>
</evidence>
<keyword evidence="1" id="KW-1133">Transmembrane helix</keyword>
<dbReference type="PANTHER" id="PTHR46706:SF12">
    <property type="entry name" value="PROTEIN QUA-1-RELATED"/>
    <property type="match status" value="1"/>
</dbReference>
<dbReference type="GO" id="GO:0016540">
    <property type="term" value="P:protein autoprocessing"/>
    <property type="evidence" value="ECO:0007669"/>
    <property type="project" value="InterPro"/>
</dbReference>
<dbReference type="InterPro" id="IPR001767">
    <property type="entry name" value="Hedgehog_Hint"/>
</dbReference>
<dbReference type="InterPro" id="IPR052140">
    <property type="entry name" value="Dev_Signal_Hedgehog-like"/>
</dbReference>
<evidence type="ECO:0000313" key="4">
    <source>
        <dbReference type="EMBL" id="CAE7423927.1"/>
    </source>
</evidence>
<dbReference type="OrthoDB" id="411926at2759"/>
<organism evidence="4 5">
    <name type="scientific">Symbiodinium pilosum</name>
    <name type="common">Dinoflagellate</name>
    <dbReference type="NCBI Taxonomy" id="2952"/>
    <lineage>
        <taxon>Eukaryota</taxon>
        <taxon>Sar</taxon>
        <taxon>Alveolata</taxon>
        <taxon>Dinophyceae</taxon>
        <taxon>Suessiales</taxon>
        <taxon>Symbiodiniaceae</taxon>
        <taxon>Symbiodinium</taxon>
    </lineage>
</organism>
<feature type="signal peptide" evidence="2">
    <location>
        <begin position="1"/>
        <end position="18"/>
    </location>
</feature>
<dbReference type="EMBL" id="CAJNIZ010019288">
    <property type="protein sequence ID" value="CAE7423927.1"/>
    <property type="molecule type" value="Genomic_DNA"/>
</dbReference>
<dbReference type="Gene3D" id="2.170.16.10">
    <property type="entry name" value="Hedgehog/Intein (Hint) domain"/>
    <property type="match status" value="1"/>
</dbReference>
<dbReference type="Pfam" id="PF01079">
    <property type="entry name" value="Hint"/>
    <property type="match status" value="1"/>
</dbReference>
<reference evidence="4" key="1">
    <citation type="submission" date="2021-02" db="EMBL/GenBank/DDBJ databases">
        <authorList>
            <person name="Dougan E. K."/>
            <person name="Rhodes N."/>
            <person name="Thang M."/>
            <person name="Chan C."/>
        </authorList>
    </citation>
    <scope>NUCLEOTIDE SEQUENCE</scope>
</reference>
<dbReference type="Proteomes" id="UP000649617">
    <property type="component" value="Unassembled WGS sequence"/>
</dbReference>
<feature type="chain" id="PRO_5032964902" evidence="2">
    <location>
        <begin position="19"/>
        <end position="779"/>
    </location>
</feature>
<dbReference type="AlphaFoldDB" id="A0A812R7N0"/>
<keyword evidence="5" id="KW-1185">Reference proteome</keyword>
<accession>A0A812R7N0</accession>
<feature type="domain" description="Hedgehog protein Hint" evidence="3">
    <location>
        <begin position="543"/>
        <end position="692"/>
    </location>
</feature>
<dbReference type="PANTHER" id="PTHR46706">
    <property type="entry name" value="PROTEIN QUA-1-RELATED"/>
    <property type="match status" value="1"/>
</dbReference>
<keyword evidence="1" id="KW-0812">Transmembrane</keyword>
<feature type="transmembrane region" description="Helical" evidence="1">
    <location>
        <begin position="743"/>
        <end position="765"/>
    </location>
</feature>
<gene>
    <name evidence="4" type="primary">qua-1</name>
    <name evidence="4" type="ORF">SPIL2461_LOCUS10406</name>
</gene>
<dbReference type="CDD" id="cd00081">
    <property type="entry name" value="Hint"/>
    <property type="match status" value="1"/>
</dbReference>
<keyword evidence="1" id="KW-0472">Membrane</keyword>
<dbReference type="SUPFAM" id="SSF51294">
    <property type="entry name" value="Hedgehog/intein (Hint) domain"/>
    <property type="match status" value="1"/>
</dbReference>
<evidence type="ECO:0000256" key="2">
    <source>
        <dbReference type="SAM" id="SignalP"/>
    </source>
</evidence>
<keyword evidence="2" id="KW-0732">Signal</keyword>
<name>A0A812R7N0_SYMPI</name>
<sequence>MAAYPWTALLLLFSSTSAMKMHDNRTALVQAARERIKSMSCSDMGRELVNSMVTNLKESHGNDAVFFRGCMQFLEKNAEKKRPAAAQIEALGEACKGGQMGEGSILDDVDPSHLAAECDRATYGLDVQLRLLGEGAFKTSEDFCAVFVDLVLPIDEEPECMRFIEDITNAHYEFSGLPHLWPAITKEKHFDEAFMRACLEDCSPGERVVMVGIRSSFVMDLQKSRASALGTEGVCLLLSVACEDKKLAEEAEGKDVPWGTGEEKCQQLLERMVAMQWPNYTKISNFFAEACPLMEKALPKPTNKSIDTLAATKRSLAASLFHRASHVVLANHGGNHSSAAHLFEPKKQRTFSAVSLLETSVARKHDNHGRRRRRSRRRLTEEAKACCSKKAYNWAVEAFAGEVVTMSSSVSLSTYGFHESIGDTCVFRRGGVSESCMGWELGVDINGPMPDLELPITIGHGWFRSYGDILGQSTYLGAGGCFILCVGGNVIQNMQGEVIGGTIEFGFGAPGVSVEGGICDCKQHWFQEEKFEEILGRNGGCPSGCFPADAEVQTLQGTVRMKDLQVGDRVLATDGQGKFFFDDVYFFGHADPSIMSPMIQLHMQTASNSSFALELSPDHFIHRCPMLKPCSFEDAEAAYSAAILEGSYVWTVEGIAKVLSSRMVPKQGLFNPYTLSGNMVVNGVAASAHSSWVLDAWVPSSLVKHLPSIYQAMFSVGRWIYWLAGAPAADFIGVNNPYDRTPWLAYGVAGSFVTGVSSIPLLAIYGWTKFARAKVWVSA</sequence>
<evidence type="ECO:0000256" key="1">
    <source>
        <dbReference type="SAM" id="Phobius"/>
    </source>
</evidence>